<accession>A0A0K2TGH5</accession>
<protein>
    <submittedName>
        <fullName evidence="1">Uncharacterized protein</fullName>
    </submittedName>
</protein>
<evidence type="ECO:0000313" key="1">
    <source>
        <dbReference type="EMBL" id="CDW24682.1"/>
    </source>
</evidence>
<sequence>MIRTSPQRCHTCLCKGIQISTKL</sequence>
<dbReference type="AlphaFoldDB" id="A0A0K2TGH5"/>
<reference evidence="1" key="1">
    <citation type="submission" date="2014-05" db="EMBL/GenBank/DDBJ databases">
        <authorList>
            <person name="Chronopoulou M."/>
        </authorList>
    </citation>
    <scope>NUCLEOTIDE SEQUENCE</scope>
    <source>
        <tissue evidence="1">Whole organism</tissue>
    </source>
</reference>
<proteinExistence type="predicted"/>
<name>A0A0K2TGH5_LEPSM</name>
<organism evidence="1">
    <name type="scientific">Lepeophtheirus salmonis</name>
    <name type="common">Salmon louse</name>
    <name type="synonym">Caligus salmonis</name>
    <dbReference type="NCBI Taxonomy" id="72036"/>
    <lineage>
        <taxon>Eukaryota</taxon>
        <taxon>Metazoa</taxon>
        <taxon>Ecdysozoa</taxon>
        <taxon>Arthropoda</taxon>
        <taxon>Crustacea</taxon>
        <taxon>Multicrustacea</taxon>
        <taxon>Hexanauplia</taxon>
        <taxon>Copepoda</taxon>
        <taxon>Siphonostomatoida</taxon>
        <taxon>Caligidae</taxon>
        <taxon>Lepeophtheirus</taxon>
    </lineage>
</organism>
<dbReference type="EMBL" id="HACA01007321">
    <property type="protein sequence ID" value="CDW24682.1"/>
    <property type="molecule type" value="Transcribed_RNA"/>
</dbReference>